<gene>
    <name evidence="1" type="ORF">BXY75_1764</name>
</gene>
<reference evidence="1 2" key="1">
    <citation type="submission" date="2018-10" db="EMBL/GenBank/DDBJ databases">
        <title>Genomic Encyclopedia of Archaeal and Bacterial Type Strains, Phase II (KMG-II): from individual species to whole genera.</title>
        <authorList>
            <person name="Goeker M."/>
        </authorList>
    </citation>
    <scope>NUCLEOTIDE SEQUENCE [LARGE SCALE GENOMIC DNA]</scope>
    <source>
        <strain evidence="1 2">DSM 23424</strain>
    </source>
</reference>
<name>A0A3L9Z0H8_9FLAO</name>
<proteinExistence type="predicted"/>
<sequence length="52" mass="5851">MISSESNASERSLTENYSSESIYFNGGFSLIALPKPSEEIINLKDQEILIQR</sequence>
<evidence type="ECO:0000313" key="2">
    <source>
        <dbReference type="Proteomes" id="UP000271339"/>
    </source>
</evidence>
<comment type="caution">
    <text evidence="1">The sequence shown here is derived from an EMBL/GenBank/DDBJ whole genome shotgun (WGS) entry which is preliminary data.</text>
</comment>
<organism evidence="1 2">
    <name type="scientific">Ulvibacter antarcticus</name>
    <dbReference type="NCBI Taxonomy" id="442714"/>
    <lineage>
        <taxon>Bacteria</taxon>
        <taxon>Pseudomonadati</taxon>
        <taxon>Bacteroidota</taxon>
        <taxon>Flavobacteriia</taxon>
        <taxon>Flavobacteriales</taxon>
        <taxon>Flavobacteriaceae</taxon>
        <taxon>Ulvibacter</taxon>
    </lineage>
</organism>
<dbReference type="RefSeq" id="WP_170152873.1">
    <property type="nucleotide sequence ID" value="NZ_REFC01000012.1"/>
</dbReference>
<dbReference type="AlphaFoldDB" id="A0A3L9Z0H8"/>
<evidence type="ECO:0000313" key="1">
    <source>
        <dbReference type="EMBL" id="RMA64879.1"/>
    </source>
</evidence>
<accession>A0A3L9Z0H8</accession>
<dbReference type="EMBL" id="REFC01000012">
    <property type="protein sequence ID" value="RMA64879.1"/>
    <property type="molecule type" value="Genomic_DNA"/>
</dbReference>
<protein>
    <submittedName>
        <fullName evidence="1">Uncharacterized protein</fullName>
    </submittedName>
</protein>
<keyword evidence="2" id="KW-1185">Reference proteome</keyword>
<dbReference type="Proteomes" id="UP000271339">
    <property type="component" value="Unassembled WGS sequence"/>
</dbReference>